<protein>
    <submittedName>
        <fullName evidence="2">NADH oxidase</fullName>
    </submittedName>
</protein>
<dbReference type="InterPro" id="IPR036873">
    <property type="entry name" value="Rhodanese-like_dom_sf"/>
</dbReference>
<dbReference type="AlphaFoldDB" id="A0A1E5SY65"/>
<dbReference type="PANTHER" id="PTHR43031:SF17">
    <property type="entry name" value="SULFURTRANSFERASE YTWF-RELATED"/>
    <property type="match status" value="1"/>
</dbReference>
<reference evidence="2 3" key="1">
    <citation type="submission" date="2016-08" db="EMBL/GenBank/DDBJ databases">
        <title>Draft genome of Fabibacter sp. strain SK-8.</title>
        <authorList>
            <person name="Wong S.-K."/>
            <person name="Hamasaki K."/>
            <person name="Yoshizawa S."/>
        </authorList>
    </citation>
    <scope>NUCLEOTIDE SEQUENCE [LARGE SCALE GENOMIC DNA]</scope>
    <source>
        <strain evidence="2 3">SK-8</strain>
    </source>
</reference>
<organism evidence="2 3">
    <name type="scientific">Roseivirga misakiensis</name>
    <dbReference type="NCBI Taxonomy" id="1563681"/>
    <lineage>
        <taxon>Bacteria</taxon>
        <taxon>Pseudomonadati</taxon>
        <taxon>Bacteroidota</taxon>
        <taxon>Cytophagia</taxon>
        <taxon>Cytophagales</taxon>
        <taxon>Roseivirgaceae</taxon>
        <taxon>Roseivirga</taxon>
    </lineage>
</organism>
<dbReference type="STRING" id="1563681.BFP71_11200"/>
<dbReference type="InterPro" id="IPR050229">
    <property type="entry name" value="GlpE_sulfurtransferase"/>
</dbReference>
<keyword evidence="3" id="KW-1185">Reference proteome</keyword>
<feature type="domain" description="Rhodanese" evidence="1">
    <location>
        <begin position="15"/>
        <end position="98"/>
    </location>
</feature>
<dbReference type="SUPFAM" id="SSF52821">
    <property type="entry name" value="Rhodanese/Cell cycle control phosphatase"/>
    <property type="match status" value="1"/>
</dbReference>
<dbReference type="PANTHER" id="PTHR43031">
    <property type="entry name" value="FAD-DEPENDENT OXIDOREDUCTASE"/>
    <property type="match status" value="1"/>
</dbReference>
<dbReference type="OrthoDB" id="9808735at2"/>
<dbReference type="SMART" id="SM00450">
    <property type="entry name" value="RHOD"/>
    <property type="match status" value="1"/>
</dbReference>
<proteinExistence type="predicted"/>
<dbReference type="Proteomes" id="UP000095552">
    <property type="component" value="Unassembled WGS sequence"/>
</dbReference>
<dbReference type="PROSITE" id="PS50206">
    <property type="entry name" value="RHODANESE_3"/>
    <property type="match status" value="1"/>
</dbReference>
<dbReference type="Pfam" id="PF00581">
    <property type="entry name" value="Rhodanese"/>
    <property type="match status" value="1"/>
</dbReference>
<evidence type="ECO:0000313" key="3">
    <source>
        <dbReference type="Proteomes" id="UP000095552"/>
    </source>
</evidence>
<dbReference type="RefSeq" id="WP_069835557.1">
    <property type="nucleotide sequence ID" value="NZ_MDGQ01000005.1"/>
</dbReference>
<comment type="caution">
    <text evidence="2">The sequence shown here is derived from an EMBL/GenBank/DDBJ whole genome shotgun (WGS) entry which is preliminary data.</text>
</comment>
<name>A0A1E5SY65_9BACT</name>
<dbReference type="Gene3D" id="3.40.250.10">
    <property type="entry name" value="Rhodanese-like domain"/>
    <property type="match status" value="1"/>
</dbReference>
<dbReference type="EMBL" id="MDGQ01000005">
    <property type="protein sequence ID" value="OEK04052.1"/>
    <property type="molecule type" value="Genomic_DNA"/>
</dbReference>
<gene>
    <name evidence="2" type="ORF">BFP71_11200</name>
</gene>
<dbReference type="InterPro" id="IPR001763">
    <property type="entry name" value="Rhodanese-like_dom"/>
</dbReference>
<evidence type="ECO:0000259" key="1">
    <source>
        <dbReference type="PROSITE" id="PS50206"/>
    </source>
</evidence>
<accession>A0A1E5SY65</accession>
<dbReference type="CDD" id="cd00158">
    <property type="entry name" value="RHOD"/>
    <property type="match status" value="1"/>
</dbReference>
<sequence>MQEITVEELKARMANDEAINLIDVREEWEFDEDNIGAQLMPLGEIPVRISEIDHLKNEEVIVHCRSGARSAKALKYLTSQGFTNVINLKGGIMAYRES</sequence>
<evidence type="ECO:0000313" key="2">
    <source>
        <dbReference type="EMBL" id="OEK04052.1"/>
    </source>
</evidence>